<dbReference type="AlphaFoldDB" id="A0AA36GS36"/>
<organism evidence="1 2">
    <name type="scientific">Cylicocyclus nassatus</name>
    <name type="common">Nematode worm</name>
    <dbReference type="NCBI Taxonomy" id="53992"/>
    <lineage>
        <taxon>Eukaryota</taxon>
        <taxon>Metazoa</taxon>
        <taxon>Ecdysozoa</taxon>
        <taxon>Nematoda</taxon>
        <taxon>Chromadorea</taxon>
        <taxon>Rhabditida</taxon>
        <taxon>Rhabditina</taxon>
        <taxon>Rhabditomorpha</taxon>
        <taxon>Strongyloidea</taxon>
        <taxon>Strongylidae</taxon>
        <taxon>Cylicocyclus</taxon>
    </lineage>
</organism>
<comment type="caution">
    <text evidence="1">The sequence shown here is derived from an EMBL/GenBank/DDBJ whole genome shotgun (WGS) entry which is preliminary data.</text>
</comment>
<proteinExistence type="predicted"/>
<dbReference type="EMBL" id="CATQJL010000223">
    <property type="protein sequence ID" value="CAJ0597150.1"/>
    <property type="molecule type" value="Genomic_DNA"/>
</dbReference>
<name>A0AA36GS36_CYLNA</name>
<sequence length="103" mass="11710">MNDFTKEVRSELRSLLKRDNTSVKWAPHCSSAQFASELSKEDKFDVIRAIRTDNYAVKLFAKGKPPREIALRLNVTELKGSKNRLRGACENGPRRAVCVFSLQ</sequence>
<protein>
    <submittedName>
        <fullName evidence="1">Uncharacterized protein</fullName>
    </submittedName>
</protein>
<keyword evidence="2" id="KW-1185">Reference proteome</keyword>
<reference evidence="1" key="1">
    <citation type="submission" date="2023-07" db="EMBL/GenBank/DDBJ databases">
        <authorList>
            <consortium name="CYATHOMIX"/>
        </authorList>
    </citation>
    <scope>NUCLEOTIDE SEQUENCE</scope>
    <source>
        <strain evidence="1">N/A</strain>
    </source>
</reference>
<dbReference type="Proteomes" id="UP001176961">
    <property type="component" value="Unassembled WGS sequence"/>
</dbReference>
<accession>A0AA36GS36</accession>
<gene>
    <name evidence="1" type="ORF">CYNAS_LOCUS9133</name>
</gene>
<evidence type="ECO:0000313" key="1">
    <source>
        <dbReference type="EMBL" id="CAJ0597150.1"/>
    </source>
</evidence>
<evidence type="ECO:0000313" key="2">
    <source>
        <dbReference type="Proteomes" id="UP001176961"/>
    </source>
</evidence>